<accession>A0A4Y7PSY0</accession>
<keyword evidence="3" id="KW-1185">Reference proteome</keyword>
<keyword evidence="2" id="KW-0808">Transferase</keyword>
<organism evidence="2 3">
    <name type="scientific">Rickenella mellea</name>
    <dbReference type="NCBI Taxonomy" id="50990"/>
    <lineage>
        <taxon>Eukaryota</taxon>
        <taxon>Fungi</taxon>
        <taxon>Dikarya</taxon>
        <taxon>Basidiomycota</taxon>
        <taxon>Agaricomycotina</taxon>
        <taxon>Agaricomycetes</taxon>
        <taxon>Hymenochaetales</taxon>
        <taxon>Rickenellaceae</taxon>
        <taxon>Rickenella</taxon>
    </lineage>
</organism>
<dbReference type="PANTHER" id="PTHR20858:SF17">
    <property type="entry name" value="HYDROXYMETHYLPYRIMIDINE_PHOSPHOMETHYLPYRIMIDINE KINASE THI20-RELATED"/>
    <property type="match status" value="1"/>
</dbReference>
<dbReference type="InterPro" id="IPR004399">
    <property type="entry name" value="HMP/HMP-P_kinase_dom"/>
</dbReference>
<evidence type="ECO:0000259" key="1">
    <source>
        <dbReference type="Pfam" id="PF08543"/>
    </source>
</evidence>
<dbReference type="GO" id="GO:0008902">
    <property type="term" value="F:hydroxymethylpyrimidine kinase activity"/>
    <property type="evidence" value="ECO:0007669"/>
    <property type="project" value="TreeGrafter"/>
</dbReference>
<dbReference type="GO" id="GO:0005829">
    <property type="term" value="C:cytosol"/>
    <property type="evidence" value="ECO:0007669"/>
    <property type="project" value="TreeGrafter"/>
</dbReference>
<dbReference type="PANTHER" id="PTHR20858">
    <property type="entry name" value="PHOSPHOMETHYLPYRIMIDINE KINASE"/>
    <property type="match status" value="1"/>
</dbReference>
<dbReference type="AlphaFoldDB" id="A0A4Y7PSY0"/>
<feature type="domain" description="Pyridoxamine kinase/Phosphomethylpyrimidine kinase" evidence="1">
    <location>
        <begin position="18"/>
        <end position="252"/>
    </location>
</feature>
<name>A0A4Y7PSY0_9AGAM</name>
<keyword evidence="2" id="KW-0418">Kinase</keyword>
<dbReference type="Proteomes" id="UP000294933">
    <property type="component" value="Unassembled WGS sequence"/>
</dbReference>
<dbReference type="EMBL" id="ML170207">
    <property type="protein sequence ID" value="TDL18513.1"/>
    <property type="molecule type" value="Genomic_DNA"/>
</dbReference>
<dbReference type="InterPro" id="IPR013749">
    <property type="entry name" value="PM/HMP-P_kinase-1"/>
</dbReference>
<sequence>MSVTNIKPVVVLTIAGSDCSGGAGIQADLKTFTALQCYGTSILTALTAQNTVGVDAVHAPPPEFVKQQLLCVLTDMDVHGIKTGMLYDEANTRAVTSTLKSFFESSEKPMPPLVVDPVSVSTSGHTLLTPEAVKIASQELFPLASLITPNKMEAQMLLGLYGHRHAIATLEDALNAAIILSKCTQSAILLKGGHLAVNKADIMKIEMDDPDVAVEWSRSTSSTHILRGTNDLAESFVVDVLVVSKSGTDALRAPADRIHKYARDRVYAQCSFGVLPCKWKHP</sequence>
<dbReference type="Gene3D" id="3.40.1190.20">
    <property type="match status" value="1"/>
</dbReference>
<gene>
    <name evidence="2" type="ORF">BD410DRAFT_497585</name>
</gene>
<dbReference type="VEuPathDB" id="FungiDB:BD410DRAFT_497585"/>
<dbReference type="Pfam" id="PF08543">
    <property type="entry name" value="Phos_pyr_kin"/>
    <property type="match status" value="1"/>
</dbReference>
<proteinExistence type="predicted"/>
<dbReference type="SUPFAM" id="SSF53613">
    <property type="entry name" value="Ribokinase-like"/>
    <property type="match status" value="1"/>
</dbReference>
<dbReference type="OrthoDB" id="10028886at2759"/>
<evidence type="ECO:0000313" key="2">
    <source>
        <dbReference type="EMBL" id="TDL18513.1"/>
    </source>
</evidence>
<protein>
    <submittedName>
        <fullName evidence="2">Phosphomethylpyrimidine kinase type-1</fullName>
    </submittedName>
</protein>
<dbReference type="InterPro" id="IPR029056">
    <property type="entry name" value="Ribokinase-like"/>
</dbReference>
<dbReference type="STRING" id="50990.A0A4Y7PSY0"/>
<reference evidence="2 3" key="1">
    <citation type="submission" date="2018-06" db="EMBL/GenBank/DDBJ databases">
        <title>A transcriptomic atlas of mushroom development highlights an independent origin of complex multicellularity.</title>
        <authorList>
            <consortium name="DOE Joint Genome Institute"/>
            <person name="Krizsan K."/>
            <person name="Almasi E."/>
            <person name="Merenyi Z."/>
            <person name="Sahu N."/>
            <person name="Viragh M."/>
            <person name="Koszo T."/>
            <person name="Mondo S."/>
            <person name="Kiss B."/>
            <person name="Balint B."/>
            <person name="Kues U."/>
            <person name="Barry K."/>
            <person name="Hegedus J.C."/>
            <person name="Henrissat B."/>
            <person name="Johnson J."/>
            <person name="Lipzen A."/>
            <person name="Ohm R."/>
            <person name="Nagy I."/>
            <person name="Pangilinan J."/>
            <person name="Yan J."/>
            <person name="Xiong Y."/>
            <person name="Grigoriev I.V."/>
            <person name="Hibbett D.S."/>
            <person name="Nagy L.G."/>
        </authorList>
    </citation>
    <scope>NUCLEOTIDE SEQUENCE [LARGE SCALE GENOMIC DNA]</scope>
    <source>
        <strain evidence="2 3">SZMC22713</strain>
    </source>
</reference>
<dbReference type="GO" id="GO:0009228">
    <property type="term" value="P:thiamine biosynthetic process"/>
    <property type="evidence" value="ECO:0007669"/>
    <property type="project" value="InterPro"/>
</dbReference>
<dbReference type="CDD" id="cd01169">
    <property type="entry name" value="HMPP_kinase"/>
    <property type="match status" value="1"/>
</dbReference>
<dbReference type="GO" id="GO:0008972">
    <property type="term" value="F:phosphomethylpyrimidine kinase activity"/>
    <property type="evidence" value="ECO:0007669"/>
    <property type="project" value="InterPro"/>
</dbReference>
<evidence type="ECO:0000313" key="3">
    <source>
        <dbReference type="Proteomes" id="UP000294933"/>
    </source>
</evidence>